<dbReference type="AlphaFoldDB" id="D3HNW1"/>
<dbReference type="PANTHER" id="PTHR22677:SF4">
    <property type="entry name" value="USHER SYNDROME TYPE-1G PROTEIN-LIKE PROTEIN"/>
    <property type="match status" value="1"/>
</dbReference>
<protein>
    <submittedName>
        <fullName evidence="2">Putative ankyrin repeat protein</fullName>
    </submittedName>
</protein>
<evidence type="ECO:0000313" key="2">
    <source>
        <dbReference type="EMBL" id="CBJ10574.1"/>
    </source>
</evidence>
<dbReference type="Gene3D" id="1.25.40.20">
    <property type="entry name" value="Ankyrin repeat-containing domain"/>
    <property type="match status" value="1"/>
</dbReference>
<dbReference type="SMART" id="SM00248">
    <property type="entry name" value="ANK"/>
    <property type="match status" value="3"/>
</dbReference>
<dbReference type="RefSeq" id="WP_003633414.1">
    <property type="nucleotide sequence ID" value="NC_013861.1"/>
</dbReference>
<dbReference type="STRING" id="661367.LLO_0246"/>
<dbReference type="GeneID" id="40924469"/>
<gene>
    <name evidence="2" type="ordered locus">LLO_0246</name>
</gene>
<name>D3HNW1_LEGLN</name>
<feature type="repeat" description="ANK" evidence="1">
    <location>
        <begin position="40"/>
        <end position="72"/>
    </location>
</feature>
<dbReference type="InterPro" id="IPR039323">
    <property type="entry name" value="ANKRD_45/46/60"/>
</dbReference>
<evidence type="ECO:0000313" key="3">
    <source>
        <dbReference type="Proteomes" id="UP000001060"/>
    </source>
</evidence>
<dbReference type="KEGG" id="llo:LLO_0246"/>
<keyword evidence="3" id="KW-1185">Reference proteome</keyword>
<dbReference type="InterPro" id="IPR002110">
    <property type="entry name" value="Ankyrin_rpt"/>
</dbReference>
<keyword evidence="1" id="KW-0040">ANK repeat</keyword>
<dbReference type="HOGENOM" id="CLU_2206722_0_0_6"/>
<dbReference type="EMBL" id="FN650140">
    <property type="protein sequence ID" value="CBJ10574.1"/>
    <property type="molecule type" value="Genomic_DNA"/>
</dbReference>
<reference evidence="2 3" key="1">
    <citation type="journal article" date="2010" name="PLoS Genet.">
        <title>Analysis of the Legionella longbeachae genome and transcriptome uncovers unique strategies to cause Legionnaires' disease.</title>
        <authorList>
            <person name="Cazalet C."/>
            <person name="Gomez-Valero L."/>
            <person name="Rusniok C."/>
            <person name="Lomma M."/>
            <person name="Dervins-Ravault D."/>
            <person name="Newton H."/>
            <person name="Sansom F."/>
            <person name="Jarraud S."/>
            <person name="Zidane N."/>
            <person name="Ma L."/>
            <person name="Bouchier C."/>
            <person name="Etienne J."/>
            <person name="Hartland E."/>
            <person name="Buchrieser C."/>
        </authorList>
    </citation>
    <scope>NUCLEOTIDE SEQUENCE [LARGE SCALE GENOMIC DNA]</scope>
    <source>
        <strain evidence="2 3">NSW150</strain>
    </source>
</reference>
<dbReference type="Proteomes" id="UP000001060">
    <property type="component" value="Chromosome"/>
</dbReference>
<dbReference type="Pfam" id="PF12796">
    <property type="entry name" value="Ank_2"/>
    <property type="match status" value="1"/>
</dbReference>
<dbReference type="eggNOG" id="ENOG5030JSU">
    <property type="taxonomic scope" value="Bacteria"/>
</dbReference>
<dbReference type="SUPFAM" id="SSF48403">
    <property type="entry name" value="Ankyrin repeat"/>
    <property type="match status" value="1"/>
</dbReference>
<organism evidence="2 3">
    <name type="scientific">Legionella longbeachae serogroup 1 (strain NSW150)</name>
    <dbReference type="NCBI Taxonomy" id="661367"/>
    <lineage>
        <taxon>Bacteria</taxon>
        <taxon>Pseudomonadati</taxon>
        <taxon>Pseudomonadota</taxon>
        <taxon>Gammaproteobacteria</taxon>
        <taxon>Legionellales</taxon>
        <taxon>Legionellaceae</taxon>
        <taxon>Legionella</taxon>
    </lineage>
</organism>
<proteinExistence type="predicted"/>
<accession>D3HNW1</accession>
<dbReference type="PROSITE" id="PS50297">
    <property type="entry name" value="ANK_REP_REGION"/>
    <property type="match status" value="1"/>
</dbReference>
<dbReference type="OrthoDB" id="5657095at2"/>
<sequence length="107" mass="11852">METNTKTNMNLILKAVEIGQIGAVRALIIEGGDVNEFSQEGNCPLLEAASRNDSKIVALLLQHGANPGVEDLKGHTPLYWAQRYKNSEMEEMITNRLNESTRLRASI</sequence>
<evidence type="ECO:0000256" key="1">
    <source>
        <dbReference type="PROSITE-ProRule" id="PRU00023"/>
    </source>
</evidence>
<dbReference type="InterPro" id="IPR036770">
    <property type="entry name" value="Ankyrin_rpt-contain_sf"/>
</dbReference>
<dbReference type="PROSITE" id="PS50088">
    <property type="entry name" value="ANK_REPEAT"/>
    <property type="match status" value="1"/>
</dbReference>
<dbReference type="PANTHER" id="PTHR22677">
    <property type="entry name" value="ANKYRIN REPEAT DOMAIN-CONTAINING PROTEIN 60"/>
    <property type="match status" value="1"/>
</dbReference>